<dbReference type="PANTHER" id="PTHR47238">
    <property type="entry name" value="MITOGEN-ACTIVATED PROTEIN KINASE KINASE 5"/>
    <property type="match status" value="1"/>
</dbReference>
<keyword evidence="15" id="KW-1185">Reference proteome</keyword>
<evidence type="ECO:0000256" key="6">
    <source>
        <dbReference type="ARBA" id="ARBA00022840"/>
    </source>
</evidence>
<keyword evidence="5" id="KW-0418">Kinase</keyword>
<dbReference type="EMBL" id="BTSY01000004">
    <property type="protein sequence ID" value="GMT25158.1"/>
    <property type="molecule type" value="Genomic_DNA"/>
</dbReference>
<evidence type="ECO:0000256" key="8">
    <source>
        <dbReference type="ARBA" id="ARBA00038035"/>
    </source>
</evidence>
<sequence>MSGLEGVFARMKLKEQQNATRDTQALIASDNGKFHVEGEAPVNFTVNDLELADSIGVGFFTEEVVRAVYKPNGMEIAVKKIKIFSRPTGRNDGHGQDSMIREASNFGRAAHANVVRLHGFYIDKLSFTCYICMEMMHANLDEVKRVAHNQDIPGLSESFSKAENESFLGCVTVSIVNALSFLRNVAKVMHRDLKPNNIMVNDKGAVKLCDFGVSKKLQSTLSSTRANTAGVGCLCYMAPERFDAVDGYGSKSEVWSFGITLFECATGRNPYEGNIDFVVSSMIKTDDAPRIEREENGYGLNLRNFVDACLFKPEDKRASLSPSDSNCLQCKKFYKQHAALPSERRNSTVMAVLDRVTPHLPHLRKGLIV</sequence>
<dbReference type="GO" id="GO:0004674">
    <property type="term" value="F:protein serine/threonine kinase activity"/>
    <property type="evidence" value="ECO:0007669"/>
    <property type="project" value="UniProtKB-KW"/>
</dbReference>
<evidence type="ECO:0000256" key="5">
    <source>
        <dbReference type="ARBA" id="ARBA00022777"/>
    </source>
</evidence>
<evidence type="ECO:0000256" key="11">
    <source>
        <dbReference type="ARBA" id="ARBA00049299"/>
    </source>
</evidence>
<dbReference type="SMART" id="SM00220">
    <property type="entry name" value="S_TKc"/>
    <property type="match status" value="1"/>
</dbReference>
<comment type="similarity">
    <text evidence="8">Belongs to the protein kinase superfamily. STE Ser/Thr protein kinase family. MAP kinase kinase subfamily.</text>
</comment>
<gene>
    <name evidence="14" type="ORF">PFISCL1PPCAC_16455</name>
</gene>
<keyword evidence="2" id="KW-0597">Phosphoprotein</keyword>
<keyword evidence="7" id="KW-0829">Tyrosine-protein kinase</keyword>
<keyword evidence="6" id="KW-0067">ATP-binding</keyword>
<accession>A0AAV5W0P5</accession>
<comment type="caution">
    <text evidence="14">The sequence shown here is derived from an EMBL/GenBank/DDBJ whole genome shotgun (WGS) entry which is preliminary data.</text>
</comment>
<evidence type="ECO:0000313" key="15">
    <source>
        <dbReference type="Proteomes" id="UP001432322"/>
    </source>
</evidence>
<dbReference type="PANTHER" id="PTHR47238:SF4">
    <property type="entry name" value="MITOGEN-ACTIVATED PROTEIN KINASE KINASE 5"/>
    <property type="match status" value="1"/>
</dbReference>
<evidence type="ECO:0000256" key="7">
    <source>
        <dbReference type="ARBA" id="ARBA00023137"/>
    </source>
</evidence>
<dbReference type="InterPro" id="IPR008271">
    <property type="entry name" value="Ser/Thr_kinase_AS"/>
</dbReference>
<name>A0AAV5W0P5_9BILA</name>
<protein>
    <recommendedName>
        <fullName evidence="9">mitogen-activated protein kinase kinase</fullName>
        <ecNumber evidence="9">2.7.12.2</ecNumber>
    </recommendedName>
</protein>
<comment type="catalytic activity">
    <reaction evidence="10">
        <text>L-seryl-[protein] + ATP = O-phospho-L-seryl-[protein] + ADP + H(+)</text>
        <dbReference type="Rhea" id="RHEA:17989"/>
        <dbReference type="Rhea" id="RHEA-COMP:9863"/>
        <dbReference type="Rhea" id="RHEA-COMP:11604"/>
        <dbReference type="ChEBI" id="CHEBI:15378"/>
        <dbReference type="ChEBI" id="CHEBI:29999"/>
        <dbReference type="ChEBI" id="CHEBI:30616"/>
        <dbReference type="ChEBI" id="CHEBI:83421"/>
        <dbReference type="ChEBI" id="CHEBI:456216"/>
        <dbReference type="EC" id="2.7.12.2"/>
    </reaction>
</comment>
<keyword evidence="4" id="KW-0547">Nucleotide-binding</keyword>
<dbReference type="Gene3D" id="1.10.510.10">
    <property type="entry name" value="Transferase(Phosphotransferase) domain 1"/>
    <property type="match status" value="1"/>
</dbReference>
<dbReference type="GO" id="GO:0005524">
    <property type="term" value="F:ATP binding"/>
    <property type="evidence" value="ECO:0007669"/>
    <property type="project" value="UniProtKB-KW"/>
</dbReference>
<reference evidence="14" key="1">
    <citation type="submission" date="2023-10" db="EMBL/GenBank/DDBJ databases">
        <title>Genome assembly of Pristionchus species.</title>
        <authorList>
            <person name="Yoshida K."/>
            <person name="Sommer R.J."/>
        </authorList>
    </citation>
    <scope>NUCLEOTIDE SEQUENCE</scope>
    <source>
        <strain evidence="14">RS5133</strain>
    </source>
</reference>
<comment type="catalytic activity">
    <reaction evidence="12">
        <text>L-tyrosyl-[protein] + ATP = O-phospho-L-tyrosyl-[protein] + ADP + H(+)</text>
        <dbReference type="Rhea" id="RHEA:10596"/>
        <dbReference type="Rhea" id="RHEA-COMP:10136"/>
        <dbReference type="Rhea" id="RHEA-COMP:20101"/>
        <dbReference type="ChEBI" id="CHEBI:15378"/>
        <dbReference type="ChEBI" id="CHEBI:30616"/>
        <dbReference type="ChEBI" id="CHEBI:46858"/>
        <dbReference type="ChEBI" id="CHEBI:61978"/>
        <dbReference type="ChEBI" id="CHEBI:456216"/>
        <dbReference type="EC" id="2.7.12.2"/>
    </reaction>
</comment>
<feature type="domain" description="Protein kinase" evidence="13">
    <location>
        <begin position="49"/>
        <end position="340"/>
    </location>
</feature>
<evidence type="ECO:0000256" key="4">
    <source>
        <dbReference type="ARBA" id="ARBA00022741"/>
    </source>
</evidence>
<organism evidence="14 15">
    <name type="scientific">Pristionchus fissidentatus</name>
    <dbReference type="NCBI Taxonomy" id="1538716"/>
    <lineage>
        <taxon>Eukaryota</taxon>
        <taxon>Metazoa</taxon>
        <taxon>Ecdysozoa</taxon>
        <taxon>Nematoda</taxon>
        <taxon>Chromadorea</taxon>
        <taxon>Rhabditida</taxon>
        <taxon>Rhabditina</taxon>
        <taxon>Diplogasteromorpha</taxon>
        <taxon>Diplogasteroidea</taxon>
        <taxon>Neodiplogasteridae</taxon>
        <taxon>Pristionchus</taxon>
    </lineage>
</organism>
<dbReference type="InterPro" id="IPR000719">
    <property type="entry name" value="Prot_kinase_dom"/>
</dbReference>
<dbReference type="GO" id="GO:0004708">
    <property type="term" value="F:MAP kinase kinase activity"/>
    <property type="evidence" value="ECO:0007669"/>
    <property type="project" value="UniProtKB-EC"/>
</dbReference>
<dbReference type="Pfam" id="PF00069">
    <property type="entry name" value="Pkinase"/>
    <property type="match status" value="1"/>
</dbReference>
<dbReference type="InterPro" id="IPR011009">
    <property type="entry name" value="Kinase-like_dom_sf"/>
</dbReference>
<evidence type="ECO:0000256" key="3">
    <source>
        <dbReference type="ARBA" id="ARBA00022679"/>
    </source>
</evidence>
<evidence type="ECO:0000256" key="10">
    <source>
        <dbReference type="ARBA" id="ARBA00049014"/>
    </source>
</evidence>
<keyword evidence="1" id="KW-0723">Serine/threonine-protein kinase</keyword>
<dbReference type="PROSITE" id="PS50011">
    <property type="entry name" value="PROTEIN_KINASE_DOM"/>
    <property type="match status" value="1"/>
</dbReference>
<dbReference type="InterPro" id="IPR052468">
    <property type="entry name" value="Dual_spec_MAPK_kinase"/>
</dbReference>
<evidence type="ECO:0000256" key="12">
    <source>
        <dbReference type="ARBA" id="ARBA00051693"/>
    </source>
</evidence>
<evidence type="ECO:0000256" key="2">
    <source>
        <dbReference type="ARBA" id="ARBA00022553"/>
    </source>
</evidence>
<evidence type="ECO:0000256" key="1">
    <source>
        <dbReference type="ARBA" id="ARBA00022527"/>
    </source>
</evidence>
<evidence type="ECO:0000259" key="13">
    <source>
        <dbReference type="PROSITE" id="PS50011"/>
    </source>
</evidence>
<dbReference type="Proteomes" id="UP001432322">
    <property type="component" value="Unassembled WGS sequence"/>
</dbReference>
<dbReference type="SUPFAM" id="SSF56112">
    <property type="entry name" value="Protein kinase-like (PK-like)"/>
    <property type="match status" value="1"/>
</dbReference>
<dbReference type="GO" id="GO:0004713">
    <property type="term" value="F:protein tyrosine kinase activity"/>
    <property type="evidence" value="ECO:0007669"/>
    <property type="project" value="UniProtKB-KW"/>
</dbReference>
<dbReference type="AlphaFoldDB" id="A0AAV5W0P5"/>
<proteinExistence type="inferred from homology"/>
<keyword evidence="3" id="KW-0808">Transferase</keyword>
<dbReference type="PROSITE" id="PS00108">
    <property type="entry name" value="PROTEIN_KINASE_ST"/>
    <property type="match status" value="1"/>
</dbReference>
<evidence type="ECO:0000313" key="14">
    <source>
        <dbReference type="EMBL" id="GMT25158.1"/>
    </source>
</evidence>
<dbReference type="EC" id="2.7.12.2" evidence="9"/>
<comment type="catalytic activity">
    <reaction evidence="11">
        <text>L-threonyl-[protein] + ATP = O-phospho-L-threonyl-[protein] + ADP + H(+)</text>
        <dbReference type="Rhea" id="RHEA:46608"/>
        <dbReference type="Rhea" id="RHEA-COMP:11060"/>
        <dbReference type="Rhea" id="RHEA-COMP:11605"/>
        <dbReference type="ChEBI" id="CHEBI:15378"/>
        <dbReference type="ChEBI" id="CHEBI:30013"/>
        <dbReference type="ChEBI" id="CHEBI:30616"/>
        <dbReference type="ChEBI" id="CHEBI:61977"/>
        <dbReference type="ChEBI" id="CHEBI:456216"/>
        <dbReference type="EC" id="2.7.12.2"/>
    </reaction>
</comment>
<evidence type="ECO:0000256" key="9">
    <source>
        <dbReference type="ARBA" id="ARBA00038999"/>
    </source>
</evidence>